<organism evidence="3 4">
    <name type="scientific">Crucibulum laeve</name>
    <dbReference type="NCBI Taxonomy" id="68775"/>
    <lineage>
        <taxon>Eukaryota</taxon>
        <taxon>Fungi</taxon>
        <taxon>Dikarya</taxon>
        <taxon>Basidiomycota</taxon>
        <taxon>Agaricomycotina</taxon>
        <taxon>Agaricomycetes</taxon>
        <taxon>Agaricomycetidae</taxon>
        <taxon>Agaricales</taxon>
        <taxon>Agaricineae</taxon>
        <taxon>Nidulariaceae</taxon>
        <taxon>Crucibulum</taxon>
    </lineage>
</organism>
<evidence type="ECO:0000313" key="4">
    <source>
        <dbReference type="Proteomes" id="UP000308652"/>
    </source>
</evidence>
<reference evidence="3 4" key="1">
    <citation type="journal article" date="2019" name="Nat. Ecol. Evol.">
        <title>Megaphylogeny resolves global patterns of mushroom evolution.</title>
        <authorList>
            <person name="Varga T."/>
            <person name="Krizsan K."/>
            <person name="Foldi C."/>
            <person name="Dima B."/>
            <person name="Sanchez-Garcia M."/>
            <person name="Sanchez-Ramirez S."/>
            <person name="Szollosi G.J."/>
            <person name="Szarkandi J.G."/>
            <person name="Papp V."/>
            <person name="Albert L."/>
            <person name="Andreopoulos W."/>
            <person name="Angelini C."/>
            <person name="Antonin V."/>
            <person name="Barry K.W."/>
            <person name="Bougher N.L."/>
            <person name="Buchanan P."/>
            <person name="Buyck B."/>
            <person name="Bense V."/>
            <person name="Catcheside P."/>
            <person name="Chovatia M."/>
            <person name="Cooper J."/>
            <person name="Damon W."/>
            <person name="Desjardin D."/>
            <person name="Finy P."/>
            <person name="Geml J."/>
            <person name="Haridas S."/>
            <person name="Hughes K."/>
            <person name="Justo A."/>
            <person name="Karasinski D."/>
            <person name="Kautmanova I."/>
            <person name="Kiss B."/>
            <person name="Kocsube S."/>
            <person name="Kotiranta H."/>
            <person name="LaButti K.M."/>
            <person name="Lechner B.E."/>
            <person name="Liimatainen K."/>
            <person name="Lipzen A."/>
            <person name="Lukacs Z."/>
            <person name="Mihaltcheva S."/>
            <person name="Morgado L.N."/>
            <person name="Niskanen T."/>
            <person name="Noordeloos M.E."/>
            <person name="Ohm R.A."/>
            <person name="Ortiz-Santana B."/>
            <person name="Ovrebo C."/>
            <person name="Racz N."/>
            <person name="Riley R."/>
            <person name="Savchenko A."/>
            <person name="Shiryaev A."/>
            <person name="Soop K."/>
            <person name="Spirin V."/>
            <person name="Szebenyi C."/>
            <person name="Tomsovsky M."/>
            <person name="Tulloss R.E."/>
            <person name="Uehling J."/>
            <person name="Grigoriev I.V."/>
            <person name="Vagvolgyi C."/>
            <person name="Papp T."/>
            <person name="Martin F.M."/>
            <person name="Miettinen O."/>
            <person name="Hibbett D.S."/>
            <person name="Nagy L.G."/>
        </authorList>
    </citation>
    <scope>NUCLEOTIDE SEQUENCE [LARGE SCALE GENOMIC DNA]</scope>
    <source>
        <strain evidence="3 4">CBS 166.37</strain>
    </source>
</reference>
<accession>A0A5C3M2B3</accession>
<dbReference type="EMBL" id="ML213603">
    <property type="protein sequence ID" value="TFK38496.1"/>
    <property type="molecule type" value="Genomic_DNA"/>
</dbReference>
<evidence type="ECO:0000256" key="2">
    <source>
        <dbReference type="SAM" id="MobiDB-lite"/>
    </source>
</evidence>
<feature type="compositionally biased region" description="Acidic residues" evidence="2">
    <location>
        <begin position="628"/>
        <end position="647"/>
    </location>
</feature>
<feature type="compositionally biased region" description="Basic and acidic residues" evidence="2">
    <location>
        <begin position="291"/>
        <end position="300"/>
    </location>
</feature>
<proteinExistence type="predicted"/>
<feature type="region of interest" description="Disordered" evidence="2">
    <location>
        <begin position="621"/>
        <end position="647"/>
    </location>
</feature>
<gene>
    <name evidence="3" type="ORF">BDQ12DRAFT_113675</name>
</gene>
<keyword evidence="4" id="KW-1185">Reference proteome</keyword>
<protein>
    <submittedName>
        <fullName evidence="3">Uncharacterized protein</fullName>
    </submittedName>
</protein>
<feature type="compositionally biased region" description="Acidic residues" evidence="2">
    <location>
        <begin position="301"/>
        <end position="322"/>
    </location>
</feature>
<feature type="coiled-coil region" evidence="1">
    <location>
        <begin position="98"/>
        <end position="135"/>
    </location>
</feature>
<feature type="compositionally biased region" description="Acidic residues" evidence="2">
    <location>
        <begin position="338"/>
        <end position="357"/>
    </location>
</feature>
<dbReference type="AlphaFoldDB" id="A0A5C3M2B3"/>
<feature type="compositionally biased region" description="Polar residues" evidence="2">
    <location>
        <begin position="460"/>
        <end position="484"/>
    </location>
</feature>
<feature type="coiled-coil region" evidence="1">
    <location>
        <begin position="213"/>
        <end position="247"/>
    </location>
</feature>
<keyword evidence="1" id="KW-0175">Coiled coil</keyword>
<name>A0A5C3M2B3_9AGAR</name>
<feature type="compositionally biased region" description="Acidic residues" evidence="2">
    <location>
        <begin position="151"/>
        <end position="170"/>
    </location>
</feature>
<feature type="region of interest" description="Disordered" evidence="2">
    <location>
        <begin position="146"/>
        <end position="170"/>
    </location>
</feature>
<feature type="region of interest" description="Disordered" evidence="2">
    <location>
        <begin position="455"/>
        <end position="484"/>
    </location>
</feature>
<feature type="compositionally biased region" description="Basic and acidic residues" evidence="2">
    <location>
        <begin position="363"/>
        <end position="379"/>
    </location>
</feature>
<feature type="region of interest" description="Disordered" evidence="2">
    <location>
        <begin position="291"/>
        <end position="428"/>
    </location>
</feature>
<evidence type="ECO:0000256" key="1">
    <source>
        <dbReference type="SAM" id="Coils"/>
    </source>
</evidence>
<evidence type="ECO:0000313" key="3">
    <source>
        <dbReference type="EMBL" id="TFK38496.1"/>
    </source>
</evidence>
<feature type="region of interest" description="Disordered" evidence="2">
    <location>
        <begin position="511"/>
        <end position="558"/>
    </location>
</feature>
<sequence>MAFPPTSVRNVPLPLPRQIPLLSREIVEKHATPQITRFTYNQMITQKDEFLVDYRKFYRLPSDYTTVQVVQALCEHQGTVPALPIHIIQSTVLGPIIVGRSEEYHRRLEEENRREEEEADRAKKLREERDAANKLRYGNFPTERFPSPFDEFSEKDEEPPEFEEVESEDGSYVEAKRNRLKIVFPPEGRLIKINDDGTEERADLGPYWIEDMLAGVVQSKHEAEEELAEAKLEVREALAEITSLKLQLDDGLKAQAVLLDDLEKLIGKNARAQLDEWVDLQMDLIAKKETQEENVIKNDENAPDGGEDSPEDNDSTYQDGDDASANNQGAPKDNESIPGDEDDLEDNKDQLQDDVSEADVPTPDEHATDEKSGDGEDVARIQTGIVQRTSTKRNKRPHDEQEEQDHGRHPSDDADDDSDTIHDLPYFAHRHKRSKHGIVAADSLAEITQVAQLLQPGDSLESQPEFTSGSGPQIAVSSSLSTTSEPRYAVMRYRSTAPSISPLLQLQIARITPSSPPSPKRQLRLAVHAGPPVSPSPPRKRARDEEAEPIDSSGSFTLPRNKRAHLAIEACVPAKETRVALALRTEVALPDAGIAPILDNARSPLPGSVYWKDYAFSGDNTSDSDFTPSDDEREEDECSSDSVDDDDIDGTLAREVCCDHVPLDDVVGYDETDEYTPPKTELVFNIDPATKEGVWSQVPTRFISGYHFVPAKDHRTIPHYFPGVSAKLTKESNWDPFSTPPAPKPPVHRPAPLIRDLRHIRQRSDGVVEAYTPQDVPGYDAHMENMEKQAAERRAKEPDYTKIIEKLMQVHEAERPYPAYFDDEELVD</sequence>
<dbReference type="Proteomes" id="UP000308652">
    <property type="component" value="Unassembled WGS sequence"/>
</dbReference>